<dbReference type="EMBL" id="CP025334">
    <property type="protein sequence ID" value="AZT95913.1"/>
    <property type="molecule type" value="Genomic_DNA"/>
</dbReference>
<reference evidence="3 4" key="2">
    <citation type="submission" date="2019-01" db="EMBL/GenBank/DDBJ databases">
        <title>Comparative genomic analysis of Brevibacterium aurantiacum sheds light on its evolution and its adaptation to smear-ripened cheeses.</title>
        <authorList>
            <person name="Moineau S."/>
        </authorList>
    </citation>
    <scope>NUCLEOTIDE SEQUENCE [LARGE SCALE GENOMIC DNA]</scope>
    <source>
        <strain evidence="3 4">SMQ-1420</strain>
    </source>
</reference>
<evidence type="ECO:0000259" key="2">
    <source>
        <dbReference type="SMART" id="SM00382"/>
    </source>
</evidence>
<dbReference type="SUPFAM" id="SSF52540">
    <property type="entry name" value="P-loop containing nucleoside triphosphate hydrolases"/>
    <property type="match status" value="1"/>
</dbReference>
<dbReference type="RefSeq" id="WP_127361837.1">
    <property type="nucleotide sequence ID" value="NZ_CP025334.1"/>
</dbReference>
<dbReference type="InterPro" id="IPR003959">
    <property type="entry name" value="ATPase_AAA_core"/>
</dbReference>
<feature type="compositionally biased region" description="Polar residues" evidence="1">
    <location>
        <begin position="523"/>
        <end position="543"/>
    </location>
</feature>
<dbReference type="PANTHER" id="PTHR46411">
    <property type="entry name" value="FAMILY ATPASE, PUTATIVE-RELATED"/>
    <property type="match status" value="1"/>
</dbReference>
<dbReference type="Gene3D" id="3.40.50.300">
    <property type="entry name" value="P-loop containing nucleotide triphosphate hydrolases"/>
    <property type="match status" value="1"/>
</dbReference>
<evidence type="ECO:0000313" key="3">
    <source>
        <dbReference type="EMBL" id="AZT95913.1"/>
    </source>
</evidence>
<organism evidence="3 4">
    <name type="scientific">Brevibacterium aurantiacum</name>
    <dbReference type="NCBI Taxonomy" id="273384"/>
    <lineage>
        <taxon>Bacteria</taxon>
        <taxon>Bacillati</taxon>
        <taxon>Actinomycetota</taxon>
        <taxon>Actinomycetes</taxon>
        <taxon>Micrococcales</taxon>
        <taxon>Brevibacteriaceae</taxon>
        <taxon>Brevibacterium</taxon>
    </lineage>
</organism>
<proteinExistence type="predicted"/>
<feature type="domain" description="AAA+ ATPase" evidence="2">
    <location>
        <begin position="321"/>
        <end position="449"/>
    </location>
</feature>
<dbReference type="GO" id="GO:0005524">
    <property type="term" value="F:ATP binding"/>
    <property type="evidence" value="ECO:0007669"/>
    <property type="project" value="InterPro"/>
</dbReference>
<dbReference type="Pfam" id="PF00004">
    <property type="entry name" value="AAA"/>
    <property type="match status" value="1"/>
</dbReference>
<dbReference type="Proteomes" id="UP000282731">
    <property type="component" value="Chromosome"/>
</dbReference>
<dbReference type="SMART" id="SM00382">
    <property type="entry name" value="AAA"/>
    <property type="match status" value="1"/>
</dbReference>
<evidence type="ECO:0000313" key="4">
    <source>
        <dbReference type="Proteomes" id="UP000282731"/>
    </source>
</evidence>
<evidence type="ECO:0000256" key="1">
    <source>
        <dbReference type="SAM" id="MobiDB-lite"/>
    </source>
</evidence>
<dbReference type="GO" id="GO:0016887">
    <property type="term" value="F:ATP hydrolysis activity"/>
    <property type="evidence" value="ECO:0007669"/>
    <property type="project" value="InterPro"/>
</dbReference>
<name>A0A3Q9NXM6_BREAU</name>
<feature type="region of interest" description="Disordered" evidence="1">
    <location>
        <begin position="520"/>
        <end position="553"/>
    </location>
</feature>
<reference evidence="3 4" key="1">
    <citation type="submission" date="2017-12" db="EMBL/GenBank/DDBJ databases">
        <authorList>
            <person name="Levesque S."/>
        </authorList>
    </citation>
    <scope>NUCLEOTIDE SEQUENCE [LARGE SCALE GENOMIC DNA]</scope>
    <source>
        <strain evidence="3 4">SMQ-1420</strain>
    </source>
</reference>
<protein>
    <submittedName>
        <fullName evidence="3">AAA family ATPase</fullName>
    </submittedName>
</protein>
<dbReference type="AlphaFoldDB" id="A0A3Q9NXM6"/>
<dbReference type="InterPro" id="IPR027417">
    <property type="entry name" value="P-loop_NTPase"/>
</dbReference>
<sequence length="553" mass="60888">MFIAPTAVVAATESQDLHTTRTRAQSWRSKEIGIPDRELTDHALIDLSTTAVNLGESSFERTITAIQASRMGQYPVIPDIVSAPEVVLEFLRASKIDGWLYIRESDGYVHPYLVMSIELEHGDKTRGPRVKVTLEADNPTVKRPSRVPKVLYFEDTEIVGKTPEEALTSAGVFRENQSLKDEYSTRLAEFKEIIDHGFGSQYIFTGRAIRTDNHRAANRRSGRKVVNDVAPDEIAGLRGASASVLFYEGEYGTIPLLTAVRVFDLGAQDYLDVNTGDLTAYAYDPGLQDKLVLPDEQRELLTILTSDIGVFTGDIIDGKSAGNVILAKGRPGVGKTLTAEVYAEVIGKPLYSIHSGSLGITPEAVRKNLEVIFDRAKRWDAVLLLDEADVFVLERGLDLTQNAIVAEFLRTLEYFDGLLFLTTNRTDGVDEAILARCAAVIEYHAPSPEDARQIWQIMARGNDVELDPELLDRLVNDFLDITARDIKMVLRLALRIAAHRGAALSIDDFVHAAHFRGIHTTDETSGNSSPEESSTPADTSTPAQPAARQVEPA</sequence>
<dbReference type="PANTHER" id="PTHR46411:SF2">
    <property type="entry name" value="AAA+ ATPASE DOMAIN-CONTAINING PROTEIN"/>
    <property type="match status" value="1"/>
</dbReference>
<dbReference type="InterPro" id="IPR003593">
    <property type="entry name" value="AAA+_ATPase"/>
</dbReference>
<accession>A0A3Q9NXM6</accession>
<gene>
    <name evidence="3" type="ORF">CXR27_01965</name>
</gene>